<dbReference type="PROSITE" id="PS51257">
    <property type="entry name" value="PROKAR_LIPOPROTEIN"/>
    <property type="match status" value="1"/>
</dbReference>
<dbReference type="Proteomes" id="UP001058072">
    <property type="component" value="Chromosome"/>
</dbReference>
<dbReference type="RefSeq" id="WP_212724218.1">
    <property type="nucleotide sequence ID" value="NZ_CP071250.1"/>
</dbReference>
<dbReference type="Pfam" id="PF04392">
    <property type="entry name" value="ABC_sub_bind"/>
    <property type="match status" value="1"/>
</dbReference>
<name>A0A9Q9CJX7_9FIRM</name>
<dbReference type="SUPFAM" id="SSF53822">
    <property type="entry name" value="Periplasmic binding protein-like I"/>
    <property type="match status" value="1"/>
</dbReference>
<dbReference type="CDD" id="cd06325">
    <property type="entry name" value="PBP1_ABC_unchar_transporter"/>
    <property type="match status" value="1"/>
</dbReference>
<organism evidence="1 2">
    <name type="scientific">Turicibacter bilis</name>
    <dbReference type="NCBI Taxonomy" id="2735723"/>
    <lineage>
        <taxon>Bacteria</taxon>
        <taxon>Bacillati</taxon>
        <taxon>Bacillota</taxon>
        <taxon>Erysipelotrichia</taxon>
        <taxon>Erysipelotrichales</taxon>
        <taxon>Turicibacteraceae</taxon>
        <taxon>Turicibacter</taxon>
    </lineage>
</organism>
<accession>A0A9Q9CJX7</accession>
<gene>
    <name evidence="1" type="ORF">J0J70_08715</name>
</gene>
<dbReference type="PANTHER" id="PTHR35271">
    <property type="entry name" value="ABC TRANSPORTER, SUBSTRATE-BINDING LIPOPROTEIN-RELATED"/>
    <property type="match status" value="1"/>
</dbReference>
<dbReference type="PANTHER" id="PTHR35271:SF1">
    <property type="entry name" value="ABC TRANSPORTER, SUBSTRATE-BINDING LIPOPROTEIN"/>
    <property type="match status" value="1"/>
</dbReference>
<dbReference type="InterPro" id="IPR007487">
    <property type="entry name" value="ABC_transpt-TYRBP-like"/>
</dbReference>
<dbReference type="AlphaFoldDB" id="A0A9Q9CJX7"/>
<dbReference type="EMBL" id="CP071250">
    <property type="protein sequence ID" value="UUF07704.1"/>
    <property type="molecule type" value="Genomic_DNA"/>
</dbReference>
<dbReference type="InterPro" id="IPR028082">
    <property type="entry name" value="Peripla_BP_I"/>
</dbReference>
<reference evidence="1" key="1">
    <citation type="submission" date="2021-03" db="EMBL/GenBank/DDBJ databases">
        <title>Comparative Genomics and Metabolomics in the genus Turicibacter.</title>
        <authorList>
            <person name="Maki J."/>
            <person name="Looft T."/>
        </authorList>
    </citation>
    <scope>NUCLEOTIDE SEQUENCE</scope>
    <source>
        <strain evidence="1">ISU324</strain>
    </source>
</reference>
<dbReference type="Gene3D" id="3.40.50.2300">
    <property type="match status" value="2"/>
</dbReference>
<evidence type="ECO:0000313" key="2">
    <source>
        <dbReference type="Proteomes" id="UP001058072"/>
    </source>
</evidence>
<evidence type="ECO:0000313" key="1">
    <source>
        <dbReference type="EMBL" id="UUF07704.1"/>
    </source>
</evidence>
<protein>
    <submittedName>
        <fullName evidence="1">ABC transporter substrate-binding protein</fullName>
    </submittedName>
</protein>
<proteinExistence type="predicted"/>
<sequence length="330" mass="34864">MKASKVLKGLGVGMICCYCSFLAGCSQKTDSDMKTIGVLQYTEHAALDASYEGFIAALEDEGYVDGDNIHIEFKNAQGQNPTAQTIASQLVNSNVDLVFAIATPAAQAAYNATKDIPIVITAVTDPVESGLTKAWDVSGTNVTGTSDLTPVAKQMELIQELLPEAKTVGILYTTSEVNSEIQVALAEEAAAKLGLDIIKVGITSVNEIPNAIASVVDKVDVIYTPTDNLVSSSMPVVWNACLEKKIPVVTGEEGMAKKGGVATEGIDYFQLGYETGLMAAEVLEGKDPSTMPVKTLENTSLVVNQEHADAIGLTIPDSILERAEIVTSEE</sequence>